<feature type="non-terminal residue" evidence="1">
    <location>
        <position position="1"/>
    </location>
</feature>
<comment type="caution">
    <text evidence="1">The sequence shown here is derived from an EMBL/GenBank/DDBJ whole genome shotgun (WGS) entry which is preliminary data.</text>
</comment>
<name>A0A8X6MMA0_NEPPI</name>
<evidence type="ECO:0000313" key="2">
    <source>
        <dbReference type="Proteomes" id="UP000887013"/>
    </source>
</evidence>
<dbReference type="Proteomes" id="UP000887013">
    <property type="component" value="Unassembled WGS sequence"/>
</dbReference>
<accession>A0A8X6MMA0</accession>
<gene>
    <name evidence="1" type="ORF">NPIL_549761</name>
</gene>
<dbReference type="InterPro" id="IPR029063">
    <property type="entry name" value="SAM-dependent_MTases_sf"/>
</dbReference>
<dbReference type="SUPFAM" id="SSF53335">
    <property type="entry name" value="S-adenosyl-L-methionine-dependent methyltransferases"/>
    <property type="match status" value="1"/>
</dbReference>
<sequence>ETLQEFEGKMDKLISTDTIHTISNKKLVFENVYSLLRPGGQVALHFLVDSCYYNFLTVLLGIPKFKKIFKGEYTANMYPKERRAHYYKQMLEEVGFQYVESKVFERKNTAPSDEEWIDLLFERYRNIFEIPPDSEEDIKEEFFRIYVTIIEKNRVKYCHRVLMLKIQGWKP</sequence>
<organism evidence="1 2">
    <name type="scientific">Nephila pilipes</name>
    <name type="common">Giant wood spider</name>
    <name type="synonym">Nephila maculata</name>
    <dbReference type="NCBI Taxonomy" id="299642"/>
    <lineage>
        <taxon>Eukaryota</taxon>
        <taxon>Metazoa</taxon>
        <taxon>Ecdysozoa</taxon>
        <taxon>Arthropoda</taxon>
        <taxon>Chelicerata</taxon>
        <taxon>Arachnida</taxon>
        <taxon>Araneae</taxon>
        <taxon>Araneomorphae</taxon>
        <taxon>Entelegynae</taxon>
        <taxon>Araneoidea</taxon>
        <taxon>Nephilidae</taxon>
        <taxon>Nephila</taxon>
    </lineage>
</organism>
<proteinExistence type="predicted"/>
<dbReference type="EMBL" id="BMAW01048501">
    <property type="protein sequence ID" value="GFS66283.1"/>
    <property type="molecule type" value="Genomic_DNA"/>
</dbReference>
<keyword evidence="2" id="KW-1185">Reference proteome</keyword>
<evidence type="ECO:0000313" key="1">
    <source>
        <dbReference type="EMBL" id="GFS66283.1"/>
    </source>
</evidence>
<protein>
    <submittedName>
        <fullName evidence="1">Uncharacterized protein</fullName>
    </submittedName>
</protein>
<dbReference type="OrthoDB" id="6429157at2759"/>
<reference evidence="1" key="1">
    <citation type="submission" date="2020-08" db="EMBL/GenBank/DDBJ databases">
        <title>Multicomponent nature underlies the extraordinary mechanical properties of spider dragline silk.</title>
        <authorList>
            <person name="Kono N."/>
            <person name="Nakamura H."/>
            <person name="Mori M."/>
            <person name="Yoshida Y."/>
            <person name="Ohtoshi R."/>
            <person name="Malay A.D."/>
            <person name="Moran D.A.P."/>
            <person name="Tomita M."/>
            <person name="Numata K."/>
            <person name="Arakawa K."/>
        </authorList>
    </citation>
    <scope>NUCLEOTIDE SEQUENCE</scope>
</reference>
<dbReference type="AlphaFoldDB" id="A0A8X6MMA0"/>
<dbReference type="Gene3D" id="3.40.50.150">
    <property type="entry name" value="Vaccinia Virus protein VP39"/>
    <property type="match status" value="1"/>
</dbReference>